<dbReference type="RefSeq" id="WP_148897861.1">
    <property type="nucleotide sequence ID" value="NZ_VNHY01000001.1"/>
</dbReference>
<dbReference type="InterPro" id="IPR011990">
    <property type="entry name" value="TPR-like_helical_dom_sf"/>
</dbReference>
<keyword evidence="2 3" id="KW-0732">Signal</keyword>
<protein>
    <submittedName>
        <fullName evidence="5">ABC-type branched-chain amino acid transport system, substrate-binding protein</fullName>
    </submittedName>
</protein>
<evidence type="ECO:0000256" key="1">
    <source>
        <dbReference type="ARBA" id="ARBA00010062"/>
    </source>
</evidence>
<dbReference type="Pfam" id="PF13458">
    <property type="entry name" value="Peripla_BP_6"/>
    <property type="match status" value="1"/>
</dbReference>
<dbReference type="Gene3D" id="3.40.50.2300">
    <property type="match status" value="2"/>
</dbReference>
<dbReference type="EMBL" id="VNHY01000001">
    <property type="protein sequence ID" value="TYP95184.1"/>
    <property type="molecule type" value="Genomic_DNA"/>
</dbReference>
<feature type="signal peptide" evidence="3">
    <location>
        <begin position="1"/>
        <end position="30"/>
    </location>
</feature>
<comment type="similarity">
    <text evidence="1">Belongs to the leucine-binding protein family.</text>
</comment>
<evidence type="ECO:0000313" key="5">
    <source>
        <dbReference type="EMBL" id="TYP95184.1"/>
    </source>
</evidence>
<evidence type="ECO:0000256" key="3">
    <source>
        <dbReference type="SAM" id="SignalP"/>
    </source>
</evidence>
<dbReference type="SUPFAM" id="SSF53822">
    <property type="entry name" value="Periplasmic binding protein-like I"/>
    <property type="match status" value="1"/>
</dbReference>
<dbReference type="InterPro" id="IPR051010">
    <property type="entry name" value="BCAA_transport"/>
</dbReference>
<organism evidence="5 6">
    <name type="scientific">Fodinibius salinus</name>
    <dbReference type="NCBI Taxonomy" id="860790"/>
    <lineage>
        <taxon>Bacteria</taxon>
        <taxon>Pseudomonadati</taxon>
        <taxon>Balneolota</taxon>
        <taxon>Balneolia</taxon>
        <taxon>Balneolales</taxon>
        <taxon>Balneolaceae</taxon>
        <taxon>Fodinibius</taxon>
    </lineage>
</organism>
<evidence type="ECO:0000256" key="2">
    <source>
        <dbReference type="ARBA" id="ARBA00022729"/>
    </source>
</evidence>
<accession>A0A5D3YMT6</accession>
<reference evidence="5 6" key="1">
    <citation type="submission" date="2019-07" db="EMBL/GenBank/DDBJ databases">
        <title>Genomic Encyclopedia of Archaeal and Bacterial Type Strains, Phase II (KMG-II): from individual species to whole genera.</title>
        <authorList>
            <person name="Goeker M."/>
        </authorList>
    </citation>
    <scope>NUCLEOTIDE SEQUENCE [LARGE SCALE GENOMIC DNA]</scope>
    <source>
        <strain evidence="5 6">DSM 21935</strain>
    </source>
</reference>
<dbReference type="PANTHER" id="PTHR30483:SF6">
    <property type="entry name" value="PERIPLASMIC BINDING PROTEIN OF ABC TRANSPORTER FOR NATURAL AMINO ACIDS"/>
    <property type="match status" value="1"/>
</dbReference>
<dbReference type="AlphaFoldDB" id="A0A5D3YMT6"/>
<sequence length="587" mass="66146">MKRSIFSFLTVKVITLLVFSLSLGVSTVQAQSFEEGLSLYQKGEYEQSAPIFSNLNTDKGMLFAGKSYFGMGKYLTSKTYLNQLTKDTKKELYLEAQYQLALADFQLGNYGTALSRLQKFNNERRKTQLVTDALQFYEDILSFLTMNQRKNAFQQVESPQIKYDLAASAIGKVDYPVAKILYDQLEDIKIDTSSKAMRDLQKILSDSVSYAVEQTFSNRINSTPDGITYNIGAALPSYKSDAREYQVAQGLYYGFVLAAEKFNQRHPDKKAFIRYQNTAAHKDTAAHKMTNMAWKYNVDAVLGPLFSEPAKRMAELAEQYQIPMLPPLANSDSLSISNPYVYQANSTFVSHGKRMAKYAVEELDMDTLAVLAERNSRGEASSYAFRDEAERRGARVVHFFVEDLASKGFELTEYTKYFTTDTAKIDSAQYHQLDGVYAPFTGQAASSLGELLLADLQAMNSKLPVLGSPAWGNMNIPEEQLGNRKVYFSESYYVNSKSPKVKQFQETFTKRFDTDPNRFAMIGYDTATFVLKTLNRIGNPAQLKDALQNQPVHKGLANNISFDGSHVNKEVKVFVITRDGIQPVMKD</sequence>
<proteinExistence type="inferred from homology"/>
<dbReference type="Gene3D" id="1.25.40.10">
    <property type="entry name" value="Tetratricopeptide repeat domain"/>
    <property type="match status" value="1"/>
</dbReference>
<keyword evidence="6" id="KW-1185">Reference proteome</keyword>
<dbReference type="Proteomes" id="UP000324595">
    <property type="component" value="Unassembled WGS sequence"/>
</dbReference>
<feature type="domain" description="Leucine-binding protein" evidence="4">
    <location>
        <begin position="247"/>
        <end position="562"/>
    </location>
</feature>
<dbReference type="SUPFAM" id="SSF48452">
    <property type="entry name" value="TPR-like"/>
    <property type="match status" value="1"/>
</dbReference>
<gene>
    <name evidence="5" type="ORF">LX73_0480</name>
</gene>
<evidence type="ECO:0000259" key="4">
    <source>
        <dbReference type="Pfam" id="PF13458"/>
    </source>
</evidence>
<evidence type="ECO:0000313" key="6">
    <source>
        <dbReference type="Proteomes" id="UP000324595"/>
    </source>
</evidence>
<comment type="caution">
    <text evidence="5">The sequence shown here is derived from an EMBL/GenBank/DDBJ whole genome shotgun (WGS) entry which is preliminary data.</text>
</comment>
<name>A0A5D3YMT6_9BACT</name>
<dbReference type="InterPro" id="IPR028082">
    <property type="entry name" value="Peripla_BP_I"/>
</dbReference>
<dbReference type="InterPro" id="IPR028081">
    <property type="entry name" value="Leu-bd"/>
</dbReference>
<feature type="chain" id="PRO_5022976200" evidence="3">
    <location>
        <begin position="31"/>
        <end position="587"/>
    </location>
</feature>
<dbReference type="PANTHER" id="PTHR30483">
    <property type="entry name" value="LEUCINE-SPECIFIC-BINDING PROTEIN"/>
    <property type="match status" value="1"/>
</dbReference>
<dbReference type="OrthoDB" id="1490175at2"/>